<evidence type="ECO:0000256" key="2">
    <source>
        <dbReference type="ARBA" id="ARBA00005291"/>
    </source>
</evidence>
<reference evidence="8 9" key="1">
    <citation type="journal article" date="2013" name="Science">
        <title>Genomic diversity and evolution of the head crest in the rock pigeon.</title>
        <authorList>
            <person name="Shapiro M.D."/>
            <person name="Kronenberg Z."/>
            <person name="Li C."/>
            <person name="Domyan E.T."/>
            <person name="Pan H."/>
            <person name="Campbell M."/>
            <person name="Tan H."/>
            <person name="Huff C.D."/>
            <person name="Hu H."/>
            <person name="Vickrey A.I."/>
            <person name="Nielsen S.C."/>
            <person name="Stringham S.A."/>
            <person name="Hu H."/>
            <person name="Willerslev E."/>
            <person name="Gilbert M.T."/>
            <person name="Yandell M."/>
            <person name="Zhang G."/>
            <person name="Wang J."/>
        </authorList>
    </citation>
    <scope>NUCLEOTIDE SEQUENCE [LARGE SCALE GENOMIC DNA]</scope>
    <source>
        <tissue evidence="8">Blood</tissue>
    </source>
</reference>
<dbReference type="STRING" id="8932.A0A2I0LLX9"/>
<dbReference type="InterPro" id="IPR011993">
    <property type="entry name" value="PH-like_dom_sf"/>
</dbReference>
<dbReference type="FunFam" id="3.30.70.100:FF:000007">
    <property type="entry name" value="protein NipSnap homolog 2"/>
    <property type="match status" value="1"/>
</dbReference>
<dbReference type="FunFam" id="3.30.70.100:FF:000003">
    <property type="entry name" value="Protein NipSnap homolog 2"/>
    <property type="match status" value="1"/>
</dbReference>
<dbReference type="PROSITE" id="PS50003">
    <property type="entry name" value="PH_DOMAIN"/>
    <property type="match status" value="1"/>
</dbReference>
<feature type="compositionally biased region" description="Pro residues" evidence="6">
    <location>
        <begin position="117"/>
        <end position="129"/>
    </location>
</feature>
<protein>
    <recommendedName>
        <fullName evidence="7">PH domain-containing protein</fullName>
    </recommendedName>
</protein>
<feature type="region of interest" description="Disordered" evidence="6">
    <location>
        <begin position="114"/>
        <end position="155"/>
    </location>
</feature>
<gene>
    <name evidence="8" type="ORF">A306_00013927</name>
</gene>
<dbReference type="GO" id="GO:0005759">
    <property type="term" value="C:mitochondrial matrix"/>
    <property type="evidence" value="ECO:0007669"/>
    <property type="project" value="UniProtKB-SubCell"/>
</dbReference>
<dbReference type="Pfam" id="PF07978">
    <property type="entry name" value="NIPSNAP"/>
    <property type="match status" value="1"/>
</dbReference>
<keyword evidence="4" id="KW-0072">Autophagy</keyword>
<dbReference type="InterPro" id="IPR011008">
    <property type="entry name" value="Dimeric_a/b-barrel"/>
</dbReference>
<dbReference type="GO" id="GO:0000423">
    <property type="term" value="P:mitophagy"/>
    <property type="evidence" value="ECO:0007669"/>
    <property type="project" value="UniProtKB-ARBA"/>
</dbReference>
<dbReference type="AlphaFoldDB" id="A0A2I0LLX9"/>
<feature type="domain" description="PH" evidence="7">
    <location>
        <begin position="1"/>
        <end position="68"/>
    </location>
</feature>
<feature type="compositionally biased region" description="Basic and acidic residues" evidence="6">
    <location>
        <begin position="131"/>
        <end position="149"/>
    </location>
</feature>
<evidence type="ECO:0000313" key="8">
    <source>
        <dbReference type="EMBL" id="PKK18439.1"/>
    </source>
</evidence>
<dbReference type="InterPro" id="IPR051557">
    <property type="entry name" value="NipSnap_domain"/>
</dbReference>
<dbReference type="EMBL" id="AKCR02000202">
    <property type="protein sequence ID" value="PKK18439.1"/>
    <property type="molecule type" value="Genomic_DNA"/>
</dbReference>
<dbReference type="PANTHER" id="PTHR21017">
    <property type="entry name" value="NIPSNAP-RELATED"/>
    <property type="match status" value="1"/>
</dbReference>
<keyword evidence="5" id="KW-0496">Mitochondrion</keyword>
<keyword evidence="9" id="KW-1185">Reference proteome</keyword>
<comment type="caution">
    <text evidence="8">The sequence shown here is derived from an EMBL/GenBank/DDBJ whole genome shotgun (WGS) entry which is preliminary data.</text>
</comment>
<evidence type="ECO:0000256" key="6">
    <source>
        <dbReference type="SAM" id="MobiDB-lite"/>
    </source>
</evidence>
<evidence type="ECO:0000256" key="5">
    <source>
        <dbReference type="ARBA" id="ARBA00023128"/>
    </source>
</evidence>
<dbReference type="Gene3D" id="2.30.29.30">
    <property type="entry name" value="Pleckstrin-homology domain (PH domain)/Phosphotyrosine-binding domain (PTB)"/>
    <property type="match status" value="1"/>
</dbReference>
<sequence>YYYRDSSEQQVRGGLPLPGYEIRVLPPALRTPRFLFTAEHPGMRTYCLGAETAEELNAWVCALRQGASPLSGSPGSLSLQTPPEPRSAGPLFPLLPAHPPGWCSLCPPGEELGGPLMSPPRRPLVPPLPLSKEEAPAQRESCRTKDTRGESPVCDGAAAAETTPLSSLGWGKLWPLLSPHATYKTGPRAAVVQPPRDELNDTPETDDGGGCLWEPAAFGSRLPPWAELPVFSAARGCRQDPHTDPLSRRGYSRDAEGSWFRSLFVHKVDARKDAHSNLLSKKETSNLYKIQFHNVKPECLDAYNSLTEQVLPKLHSDADYPCDLVGNWNTWYGEQDQAVHLWRFSGGYPALMDCMNKLKQNKEYLEFRKERSRMLLSRRNQLLLEFSFWNEPLPRQGPNIYELRTYKLKPGTMIEWGNNWARAIKYRQENQEAVGGFFSQIGELYVVHHLWAYRDLQSRAETRNAAWSKRGWDENVYYTMPLIRTMESRIMIPLKISPLQ</sequence>
<proteinExistence type="inferred from homology"/>
<dbReference type="PANTHER" id="PTHR21017:SF11">
    <property type="entry name" value="PROTEIN NIPSNAP HOMOLOG 1"/>
    <property type="match status" value="1"/>
</dbReference>
<dbReference type="SUPFAM" id="SSF54909">
    <property type="entry name" value="Dimeric alpha+beta barrel"/>
    <property type="match status" value="2"/>
</dbReference>
<comment type="similarity">
    <text evidence="2">Belongs to the NipSnap family.</text>
</comment>
<dbReference type="InterPro" id="IPR012577">
    <property type="entry name" value="NIPSNAP"/>
</dbReference>
<evidence type="ECO:0000256" key="1">
    <source>
        <dbReference type="ARBA" id="ARBA00004305"/>
    </source>
</evidence>
<evidence type="ECO:0000259" key="7">
    <source>
        <dbReference type="PROSITE" id="PS50003"/>
    </source>
</evidence>
<dbReference type="GO" id="GO:0019233">
    <property type="term" value="P:sensory perception of pain"/>
    <property type="evidence" value="ECO:0007669"/>
    <property type="project" value="TreeGrafter"/>
</dbReference>
<accession>A0A2I0LLX9</accession>
<dbReference type="Proteomes" id="UP000053872">
    <property type="component" value="Unassembled WGS sequence"/>
</dbReference>
<name>A0A2I0LLX9_COLLI</name>
<dbReference type="SUPFAM" id="SSF50729">
    <property type="entry name" value="PH domain-like"/>
    <property type="match status" value="1"/>
</dbReference>
<organism evidence="8 9">
    <name type="scientific">Columba livia</name>
    <name type="common">Rock dove</name>
    <dbReference type="NCBI Taxonomy" id="8932"/>
    <lineage>
        <taxon>Eukaryota</taxon>
        <taxon>Metazoa</taxon>
        <taxon>Chordata</taxon>
        <taxon>Craniata</taxon>
        <taxon>Vertebrata</taxon>
        <taxon>Euteleostomi</taxon>
        <taxon>Archelosauria</taxon>
        <taxon>Archosauria</taxon>
        <taxon>Dinosauria</taxon>
        <taxon>Saurischia</taxon>
        <taxon>Theropoda</taxon>
        <taxon>Coelurosauria</taxon>
        <taxon>Aves</taxon>
        <taxon>Neognathae</taxon>
        <taxon>Neoaves</taxon>
        <taxon>Columbimorphae</taxon>
        <taxon>Columbiformes</taxon>
        <taxon>Columbidae</taxon>
        <taxon>Columba</taxon>
    </lineage>
</organism>
<evidence type="ECO:0000256" key="3">
    <source>
        <dbReference type="ARBA" id="ARBA00022946"/>
    </source>
</evidence>
<dbReference type="InterPro" id="IPR001849">
    <property type="entry name" value="PH_domain"/>
</dbReference>
<dbReference type="InParanoid" id="A0A2I0LLX9"/>
<dbReference type="Gene3D" id="3.30.70.100">
    <property type="match status" value="2"/>
</dbReference>
<keyword evidence="3" id="KW-0809">Transit peptide</keyword>
<evidence type="ECO:0000256" key="4">
    <source>
        <dbReference type="ARBA" id="ARBA00023006"/>
    </source>
</evidence>
<comment type="subcellular location">
    <subcellularLocation>
        <location evidence="1">Mitochondrion matrix</location>
    </subcellularLocation>
</comment>
<evidence type="ECO:0000313" key="9">
    <source>
        <dbReference type="Proteomes" id="UP000053872"/>
    </source>
</evidence>
<feature type="non-terminal residue" evidence="8">
    <location>
        <position position="1"/>
    </location>
</feature>